<feature type="compositionally biased region" description="Basic and acidic residues" evidence="2">
    <location>
        <begin position="16"/>
        <end position="26"/>
    </location>
</feature>
<proteinExistence type="predicted"/>
<dbReference type="EMBL" id="JACCKD010000003">
    <property type="protein sequence ID" value="MBA0126061.1"/>
    <property type="molecule type" value="Genomic_DNA"/>
</dbReference>
<dbReference type="Proteomes" id="UP000582974">
    <property type="component" value="Unassembled WGS sequence"/>
</dbReference>
<evidence type="ECO:0000313" key="4">
    <source>
        <dbReference type="Proteomes" id="UP000582974"/>
    </source>
</evidence>
<dbReference type="SUPFAM" id="SSF89796">
    <property type="entry name" value="CoA-transferase family III (CaiB/BaiF)"/>
    <property type="match status" value="1"/>
</dbReference>
<evidence type="ECO:0000256" key="1">
    <source>
        <dbReference type="ARBA" id="ARBA00022679"/>
    </source>
</evidence>
<sequence length="415" mass="43767">MERDREDGTDAGSRGSARDTGDQRPLEGVRVVALEQAVAAPLATRHLADQGAVVTKVERVDGGDFARHYDTEVLGLASHFVWLNRGKESIALDVKAPAGGDVLGALLERADVFVHNLGPGSAGSLGVDAATAAAAYPGLVAVEISGYGRSGPYQDRRAYDFLVQGEAGVVSVTGTHGSPAKSGIPIADIAAGMYAYSATLAALFRRERTGQGSSVHVSMLEALAEWMGHPLYMASYGGGAPPRTGTAHPAIVPYDAYPTADGDLVLIGVQNDREWDRLVRQVLERPELLDDRELATNIGRARNRERVDYLVTKVTSGLPTGELLARLDEASIAAGRLNSVAGLAEHPQLRELGKWQDAGSPVGPLRMLSAPAMPDGVPPEHGAIPALGEHTDTVLARLGYTSNQIARWRADGVVA</sequence>
<dbReference type="Gene3D" id="3.30.1540.10">
    <property type="entry name" value="formyl-coa transferase, domain 3"/>
    <property type="match status" value="1"/>
</dbReference>
<evidence type="ECO:0000313" key="3">
    <source>
        <dbReference type="EMBL" id="MBA0126061.1"/>
    </source>
</evidence>
<dbReference type="InterPro" id="IPR050483">
    <property type="entry name" value="CoA-transferase_III_domain"/>
</dbReference>
<keyword evidence="1 3" id="KW-0808">Transferase</keyword>
<dbReference type="Gene3D" id="3.40.50.10540">
    <property type="entry name" value="Crotonobetainyl-coa:carnitine coa-transferase, domain 1"/>
    <property type="match status" value="1"/>
</dbReference>
<name>A0A838AAA7_9PSEU</name>
<dbReference type="GO" id="GO:0008410">
    <property type="term" value="F:CoA-transferase activity"/>
    <property type="evidence" value="ECO:0007669"/>
    <property type="project" value="TreeGrafter"/>
</dbReference>
<gene>
    <name evidence="3" type="ORF">H0B56_10970</name>
</gene>
<dbReference type="InterPro" id="IPR044855">
    <property type="entry name" value="CoA-Trfase_III_dom3_sf"/>
</dbReference>
<organism evidence="3 4">
    <name type="scientific">Haloechinothrix aidingensis</name>
    <dbReference type="NCBI Taxonomy" id="2752311"/>
    <lineage>
        <taxon>Bacteria</taxon>
        <taxon>Bacillati</taxon>
        <taxon>Actinomycetota</taxon>
        <taxon>Actinomycetes</taxon>
        <taxon>Pseudonocardiales</taxon>
        <taxon>Pseudonocardiaceae</taxon>
        <taxon>Haloechinothrix</taxon>
    </lineage>
</organism>
<protein>
    <submittedName>
        <fullName evidence="3">CoA transferase</fullName>
    </submittedName>
</protein>
<keyword evidence="4" id="KW-1185">Reference proteome</keyword>
<dbReference type="PANTHER" id="PTHR48207">
    <property type="entry name" value="SUCCINATE--HYDROXYMETHYLGLUTARATE COA-TRANSFERASE"/>
    <property type="match status" value="1"/>
</dbReference>
<dbReference type="Pfam" id="PF02515">
    <property type="entry name" value="CoA_transf_3"/>
    <property type="match status" value="1"/>
</dbReference>
<dbReference type="PANTHER" id="PTHR48207:SF3">
    <property type="entry name" value="SUCCINATE--HYDROXYMETHYLGLUTARATE COA-TRANSFERASE"/>
    <property type="match status" value="1"/>
</dbReference>
<evidence type="ECO:0000256" key="2">
    <source>
        <dbReference type="SAM" id="MobiDB-lite"/>
    </source>
</evidence>
<feature type="region of interest" description="Disordered" evidence="2">
    <location>
        <begin position="1"/>
        <end position="26"/>
    </location>
</feature>
<accession>A0A838AAA7</accession>
<comment type="caution">
    <text evidence="3">The sequence shown here is derived from an EMBL/GenBank/DDBJ whole genome shotgun (WGS) entry which is preliminary data.</text>
</comment>
<dbReference type="InterPro" id="IPR003673">
    <property type="entry name" value="CoA-Trfase_fam_III"/>
</dbReference>
<dbReference type="InterPro" id="IPR023606">
    <property type="entry name" value="CoA-Trfase_III_dom_1_sf"/>
</dbReference>
<dbReference type="RefSeq" id="WP_180892859.1">
    <property type="nucleotide sequence ID" value="NZ_JACCKD010000003.1"/>
</dbReference>
<dbReference type="AlphaFoldDB" id="A0A838AAA7"/>
<reference evidence="3 4" key="1">
    <citation type="submission" date="2020-07" db="EMBL/GenBank/DDBJ databases">
        <title>Genome of Haloechinothrix sp.</title>
        <authorList>
            <person name="Tang S.-K."/>
            <person name="Yang L."/>
            <person name="Zhu W.-Y."/>
        </authorList>
    </citation>
    <scope>NUCLEOTIDE SEQUENCE [LARGE SCALE GENOMIC DNA]</scope>
    <source>
        <strain evidence="3 4">YIM 98757</strain>
    </source>
</reference>